<keyword evidence="2" id="KW-1185">Reference proteome</keyword>
<accession>A0ABQ9F691</accession>
<dbReference type="InterPro" id="IPR029033">
    <property type="entry name" value="His_PPase_superfam"/>
</dbReference>
<dbReference type="InterPro" id="IPR036028">
    <property type="entry name" value="SH3-like_dom_sf"/>
</dbReference>
<dbReference type="Proteomes" id="UP001217089">
    <property type="component" value="Unassembled WGS sequence"/>
</dbReference>
<dbReference type="InterPro" id="IPR051710">
    <property type="entry name" value="Phosphatase_SH3-domain"/>
</dbReference>
<sequence length="424" mass="49390">MAIPIELMVYILLAGIHLEPHKKQLHITLAYQYQTDQHEKLLKLAKEINLLADVRWELRLYSRDSRMGQNEVRQVIKRYTPQLGDELELIDGDFIFMDPQEVSKSKDSWYQGTSWLTGCVGMFPGPYTRRTAETWTWALHRWATSAPHTTSYNGNLLQLDDEADNLECDSVLHDDKLYALVRKRRNSEAMVADRVLEPRKLYILRHGERLDFALGRDWFDKCFDDSGKYTRTNLNLPKKMLTRKSQFEFIKDPPLSEIGRHQCKITAFRMTCKLRIEPGLFEWTGHKGVPRWITPEDLSKQGYPVDLTYKPQIPNNKLNDEETVKELYSRTTQATKNILSLHEPEGGNILFVGHAGTLELCTRVLTGSTVRTEVQYLEILPKVPYCSMCMIEEDRKSKRWFFKDIPIHQFTHGRNTGQAIKDIL</sequence>
<dbReference type="SUPFAM" id="SSF53254">
    <property type="entry name" value="Phosphoglycerate mutase-like"/>
    <property type="match status" value="1"/>
</dbReference>
<reference evidence="1 2" key="1">
    <citation type="submission" date="2022-12" db="EMBL/GenBank/DDBJ databases">
        <title>Chromosome-level genome of Tegillarca granosa.</title>
        <authorList>
            <person name="Kim J."/>
        </authorList>
    </citation>
    <scope>NUCLEOTIDE SEQUENCE [LARGE SCALE GENOMIC DNA]</scope>
    <source>
        <strain evidence="1">Teg-2019</strain>
        <tissue evidence="1">Adductor muscle</tissue>
    </source>
</reference>
<dbReference type="PANTHER" id="PTHR16469:SF27">
    <property type="entry name" value="UBIQUITIN-ASSOCIATED AND SH3 DOMAIN-CONTAINING BA-RELATED"/>
    <property type="match status" value="1"/>
</dbReference>
<evidence type="ECO:0000313" key="1">
    <source>
        <dbReference type="EMBL" id="KAJ8312905.1"/>
    </source>
</evidence>
<dbReference type="Gene3D" id="2.30.30.40">
    <property type="entry name" value="SH3 Domains"/>
    <property type="match status" value="1"/>
</dbReference>
<dbReference type="Gene3D" id="3.40.50.1240">
    <property type="entry name" value="Phosphoglycerate mutase-like"/>
    <property type="match status" value="2"/>
</dbReference>
<proteinExistence type="predicted"/>
<comment type="caution">
    <text evidence="1">The sequence shown here is derived from an EMBL/GenBank/DDBJ whole genome shotgun (WGS) entry which is preliminary data.</text>
</comment>
<evidence type="ECO:0000313" key="2">
    <source>
        <dbReference type="Proteomes" id="UP001217089"/>
    </source>
</evidence>
<dbReference type="PANTHER" id="PTHR16469">
    <property type="entry name" value="UBIQUITIN-ASSOCIATED AND SH3 DOMAIN-CONTAINING BA-RELATED"/>
    <property type="match status" value="1"/>
</dbReference>
<name>A0ABQ9F691_TEGGR</name>
<dbReference type="EMBL" id="JARBDR010000440">
    <property type="protein sequence ID" value="KAJ8312905.1"/>
    <property type="molecule type" value="Genomic_DNA"/>
</dbReference>
<dbReference type="SUPFAM" id="SSF50044">
    <property type="entry name" value="SH3-domain"/>
    <property type="match status" value="1"/>
</dbReference>
<organism evidence="1 2">
    <name type="scientific">Tegillarca granosa</name>
    <name type="common">Malaysian cockle</name>
    <name type="synonym">Anadara granosa</name>
    <dbReference type="NCBI Taxonomy" id="220873"/>
    <lineage>
        <taxon>Eukaryota</taxon>
        <taxon>Metazoa</taxon>
        <taxon>Spiralia</taxon>
        <taxon>Lophotrochozoa</taxon>
        <taxon>Mollusca</taxon>
        <taxon>Bivalvia</taxon>
        <taxon>Autobranchia</taxon>
        <taxon>Pteriomorphia</taxon>
        <taxon>Arcoida</taxon>
        <taxon>Arcoidea</taxon>
        <taxon>Arcidae</taxon>
        <taxon>Tegillarca</taxon>
    </lineage>
</organism>
<gene>
    <name evidence="1" type="ORF">KUTeg_010278</name>
</gene>
<protein>
    <submittedName>
        <fullName evidence="1">Uncharacterized protein</fullName>
    </submittedName>
</protein>